<dbReference type="Proteomes" id="UP000001823">
    <property type="component" value="Chromosome"/>
</dbReference>
<dbReference type="PaxDb" id="195103-CPF_0197"/>
<dbReference type="GeneID" id="93000502"/>
<accession>A0A0H2YPX2</accession>
<reference evidence="1 2" key="1">
    <citation type="journal article" date="2006" name="Genome Res.">
        <title>Skewed genomic variability in strains of the toxigenic bacterial pathogen, Clostridium perfringens.</title>
        <authorList>
            <person name="Myers G.S."/>
            <person name="Rasko D.A."/>
            <person name="Cheung J.K."/>
            <person name="Ravel J."/>
            <person name="Seshadri R."/>
            <person name="Deboy R.T."/>
            <person name="Ren Q."/>
            <person name="Varga J."/>
            <person name="Awad M.M."/>
            <person name="Brinkac L.M."/>
            <person name="Daugherty S.C."/>
            <person name="Haft D.H."/>
            <person name="Dodson R.J."/>
            <person name="Madupu R."/>
            <person name="Nelson W.C."/>
            <person name="Rosovitz M.J."/>
            <person name="Sullivan S.A."/>
            <person name="Khouri H."/>
            <person name="Dimitrov G.I."/>
            <person name="Watkins K.L."/>
            <person name="Mulligan S."/>
            <person name="Benton J."/>
            <person name="Radune D."/>
            <person name="Fisher D.J."/>
            <person name="Atkins H.S."/>
            <person name="Hiscox T."/>
            <person name="Jost B.H."/>
            <person name="Billington S.J."/>
            <person name="Songer J.G."/>
            <person name="McClane B.A."/>
            <person name="Titball R.W."/>
            <person name="Rood J.I."/>
            <person name="Melville S.B."/>
            <person name="Paulsen I.T."/>
        </authorList>
    </citation>
    <scope>NUCLEOTIDE SEQUENCE [LARGE SCALE GENOMIC DNA]</scope>
    <source>
        <strain evidence="2">ATCC 13124 / DSM 756 / JCM 1290 / NCIMB 6125 / NCTC 8237 / S 107 / Type A</strain>
    </source>
</reference>
<keyword evidence="2" id="KW-1185">Reference proteome</keyword>
<dbReference type="KEGG" id="cpf:CPF_0197"/>
<sequence>MENLLKDYSNEEVLKALKIVTELKLEREQGDLPEFIRGRVSEVSEDEFDLIQAYNYYMRELRRGSVLLSEEETEKCGFNSRLAIDVELKDLIIFLNTQPNIKTLYSCSGHQFVRGQITFEGLLKFPQVDDFKIEYADERDETKVSFDIPERSYDYLNKLRKLYNYFYLINYNNLKTLTRDEVSAIKIKENCTA</sequence>
<dbReference type="AlphaFoldDB" id="A0A0H2YPX2"/>
<dbReference type="EMBL" id="CP000246">
    <property type="protein sequence ID" value="ABG82608.1"/>
    <property type="molecule type" value="Genomic_DNA"/>
</dbReference>
<name>A0A0H2YPX2_CLOP1</name>
<organism evidence="1 2">
    <name type="scientific">Clostridium perfringens (strain ATCC 13124 / DSM 756 / JCM 1290 / NCIMB 6125 / NCTC 8237 / Type A)</name>
    <dbReference type="NCBI Taxonomy" id="195103"/>
    <lineage>
        <taxon>Bacteria</taxon>
        <taxon>Bacillati</taxon>
        <taxon>Bacillota</taxon>
        <taxon>Clostridia</taxon>
        <taxon>Eubacteriales</taxon>
        <taxon>Clostridiaceae</taxon>
        <taxon>Clostridium</taxon>
    </lineage>
</organism>
<evidence type="ECO:0000313" key="2">
    <source>
        <dbReference type="Proteomes" id="UP000001823"/>
    </source>
</evidence>
<dbReference type="HOGENOM" id="CLU_1406591_0_0_9"/>
<proteinExistence type="predicted"/>
<evidence type="ECO:0000313" key="1">
    <source>
        <dbReference type="EMBL" id="ABG82608.1"/>
    </source>
</evidence>
<protein>
    <submittedName>
        <fullName evidence="1">Uncharacterized protein</fullName>
    </submittedName>
</protein>
<dbReference type="RefSeq" id="WP_003458357.1">
    <property type="nucleotide sequence ID" value="NC_008261.1"/>
</dbReference>
<gene>
    <name evidence="1" type="ordered locus">CPF_0197</name>
</gene>